<organism evidence="2 3">
    <name type="scientific">Fomitopsis schrenkii</name>
    <name type="common">Brown rot fungus</name>
    <dbReference type="NCBI Taxonomy" id="2126942"/>
    <lineage>
        <taxon>Eukaryota</taxon>
        <taxon>Fungi</taxon>
        <taxon>Dikarya</taxon>
        <taxon>Basidiomycota</taxon>
        <taxon>Agaricomycotina</taxon>
        <taxon>Agaricomycetes</taxon>
        <taxon>Polyporales</taxon>
        <taxon>Fomitopsis</taxon>
    </lineage>
</organism>
<feature type="compositionally biased region" description="Basic and acidic residues" evidence="1">
    <location>
        <begin position="67"/>
        <end position="84"/>
    </location>
</feature>
<proteinExistence type="predicted"/>
<reference evidence="2 3" key="1">
    <citation type="journal article" date="2012" name="Science">
        <title>The Paleozoic origin of enzymatic lignin decomposition reconstructed from 31 fungal genomes.</title>
        <authorList>
            <person name="Floudas D."/>
            <person name="Binder M."/>
            <person name="Riley R."/>
            <person name="Barry K."/>
            <person name="Blanchette R.A."/>
            <person name="Henrissat B."/>
            <person name="Martinez A.T."/>
            <person name="Otillar R."/>
            <person name="Spatafora J.W."/>
            <person name="Yadav J.S."/>
            <person name="Aerts A."/>
            <person name="Benoit I."/>
            <person name="Boyd A."/>
            <person name="Carlson A."/>
            <person name="Copeland A."/>
            <person name="Coutinho P.M."/>
            <person name="de Vries R.P."/>
            <person name="Ferreira P."/>
            <person name="Findley K."/>
            <person name="Foster B."/>
            <person name="Gaskell J."/>
            <person name="Glotzer D."/>
            <person name="Gorecki P."/>
            <person name="Heitman J."/>
            <person name="Hesse C."/>
            <person name="Hori C."/>
            <person name="Igarashi K."/>
            <person name="Jurgens J.A."/>
            <person name="Kallen N."/>
            <person name="Kersten P."/>
            <person name="Kohler A."/>
            <person name="Kuees U."/>
            <person name="Kumar T.K.A."/>
            <person name="Kuo A."/>
            <person name="LaButti K."/>
            <person name="Larrondo L.F."/>
            <person name="Lindquist E."/>
            <person name="Ling A."/>
            <person name="Lombard V."/>
            <person name="Lucas S."/>
            <person name="Lundell T."/>
            <person name="Martin R."/>
            <person name="McLaughlin D.J."/>
            <person name="Morgenstern I."/>
            <person name="Morin E."/>
            <person name="Murat C."/>
            <person name="Nagy L.G."/>
            <person name="Nolan M."/>
            <person name="Ohm R.A."/>
            <person name="Patyshakuliyeva A."/>
            <person name="Rokas A."/>
            <person name="Ruiz-Duenas F.J."/>
            <person name="Sabat G."/>
            <person name="Salamov A."/>
            <person name="Samejima M."/>
            <person name="Schmutz J."/>
            <person name="Slot J.C."/>
            <person name="St John F."/>
            <person name="Stenlid J."/>
            <person name="Sun H."/>
            <person name="Sun S."/>
            <person name="Syed K."/>
            <person name="Tsang A."/>
            <person name="Wiebenga A."/>
            <person name="Young D."/>
            <person name="Pisabarro A."/>
            <person name="Eastwood D.C."/>
            <person name="Martin F."/>
            <person name="Cullen D."/>
            <person name="Grigoriev I.V."/>
            <person name="Hibbett D.S."/>
        </authorList>
    </citation>
    <scope>NUCLEOTIDE SEQUENCE</scope>
    <source>
        <strain evidence="3">FP-58527</strain>
    </source>
</reference>
<evidence type="ECO:0000313" key="2">
    <source>
        <dbReference type="EMBL" id="EPS96573.1"/>
    </source>
</evidence>
<dbReference type="HOGENOM" id="CLU_2413299_0_0_1"/>
<keyword evidence="3" id="KW-1185">Reference proteome</keyword>
<accession>S8DZM2</accession>
<evidence type="ECO:0000256" key="1">
    <source>
        <dbReference type="SAM" id="MobiDB-lite"/>
    </source>
</evidence>
<dbReference type="STRING" id="743788.S8DZM2"/>
<evidence type="ECO:0000313" key="3">
    <source>
        <dbReference type="Proteomes" id="UP000015241"/>
    </source>
</evidence>
<dbReference type="EMBL" id="KE504187">
    <property type="protein sequence ID" value="EPS96573.1"/>
    <property type="molecule type" value="Genomic_DNA"/>
</dbReference>
<feature type="region of interest" description="Disordered" evidence="1">
    <location>
        <begin position="33"/>
        <end position="92"/>
    </location>
</feature>
<name>S8DZM2_FOMSC</name>
<sequence length="92" mass="10597">MSWDHKCPAFVEATCKVQKANTLKRYRFFPMADDPKTWDHLDEPGLPPRDHMNAPDSLPPFSWSDDADTHYHSHDAPPHEHAPPHTEPTTSR</sequence>
<dbReference type="AlphaFoldDB" id="S8DZM2"/>
<protein>
    <submittedName>
        <fullName evidence="2">Uncharacterized protein</fullName>
    </submittedName>
</protein>
<dbReference type="OrthoDB" id="4230923at2759"/>
<feature type="compositionally biased region" description="Basic and acidic residues" evidence="1">
    <location>
        <begin position="33"/>
        <end position="53"/>
    </location>
</feature>
<dbReference type="InParanoid" id="S8DZM2"/>
<gene>
    <name evidence="2" type="ORF">FOMPIDRAFT_1053208</name>
</gene>
<dbReference type="Proteomes" id="UP000015241">
    <property type="component" value="Unassembled WGS sequence"/>
</dbReference>